<name>A0AAE8ZU52_CAEBR</name>
<accession>A0AAE8ZU52</accession>
<proteinExistence type="predicted"/>
<sequence length="83" mass="9506">MEHHERPILQENADDGQIGKKKRKRTMKMDNHHGCHSLKCCSYSFSNCEICYSRSAGPTTTPLTMLKVPTQQTNYYANAYCCC</sequence>
<protein>
    <submittedName>
        <fullName evidence="2">Uncharacterized protein</fullName>
    </submittedName>
</protein>
<dbReference type="EMBL" id="CP090896">
    <property type="protein sequence ID" value="ULT83231.1"/>
    <property type="molecule type" value="Genomic_DNA"/>
</dbReference>
<dbReference type="AlphaFoldDB" id="A0AAE8ZU52"/>
<feature type="region of interest" description="Disordered" evidence="1">
    <location>
        <begin position="1"/>
        <end position="25"/>
    </location>
</feature>
<gene>
    <name evidence="2" type="ORF">L3Y34_012463</name>
</gene>
<evidence type="ECO:0000256" key="1">
    <source>
        <dbReference type="SAM" id="MobiDB-lite"/>
    </source>
</evidence>
<evidence type="ECO:0000313" key="3">
    <source>
        <dbReference type="Proteomes" id="UP000827892"/>
    </source>
</evidence>
<dbReference type="Proteomes" id="UP000827892">
    <property type="component" value="Chromosome X"/>
</dbReference>
<organism evidence="2 3">
    <name type="scientific">Caenorhabditis briggsae</name>
    <dbReference type="NCBI Taxonomy" id="6238"/>
    <lineage>
        <taxon>Eukaryota</taxon>
        <taxon>Metazoa</taxon>
        <taxon>Ecdysozoa</taxon>
        <taxon>Nematoda</taxon>
        <taxon>Chromadorea</taxon>
        <taxon>Rhabditida</taxon>
        <taxon>Rhabditina</taxon>
        <taxon>Rhabditomorpha</taxon>
        <taxon>Rhabditoidea</taxon>
        <taxon>Rhabditidae</taxon>
        <taxon>Peloderinae</taxon>
        <taxon>Caenorhabditis</taxon>
    </lineage>
</organism>
<evidence type="ECO:0000313" key="2">
    <source>
        <dbReference type="EMBL" id="ULT83231.1"/>
    </source>
</evidence>
<reference evidence="2 3" key="1">
    <citation type="submission" date="2022-05" db="EMBL/GenBank/DDBJ databases">
        <title>Chromosome-level reference genomes for two strains of Caenorhabditis briggsae: an improved platform for comparative genomics.</title>
        <authorList>
            <person name="Stevens L."/>
            <person name="Andersen E.C."/>
        </authorList>
    </citation>
    <scope>NUCLEOTIDE SEQUENCE [LARGE SCALE GENOMIC DNA]</scope>
    <source>
        <strain evidence="2">QX1410_ONT</strain>
        <tissue evidence="2">Whole-organism</tissue>
    </source>
</reference>